<dbReference type="PANTHER" id="PTHR31553">
    <property type="entry name" value="NF-KAPPA-B ESSENTIAL MODULATOR"/>
    <property type="match status" value="1"/>
</dbReference>
<keyword evidence="7 12" id="KW-0863">Zinc-finger</keyword>
<evidence type="ECO:0000256" key="13">
    <source>
        <dbReference type="RuleBase" id="RU367122"/>
    </source>
</evidence>
<keyword evidence="10 14" id="KW-0175">Coiled coil</keyword>
<gene>
    <name evidence="18" type="primary">OPTN</name>
</gene>
<dbReference type="GO" id="GO:0043122">
    <property type="term" value="P:regulation of canonical NF-kappaB signal transduction"/>
    <property type="evidence" value="ECO:0007669"/>
    <property type="project" value="TreeGrafter"/>
</dbReference>
<evidence type="ECO:0000256" key="6">
    <source>
        <dbReference type="ARBA" id="ARBA00022753"/>
    </source>
</evidence>
<dbReference type="PANTHER" id="PTHR31553:SF2">
    <property type="entry name" value="OPTINEURIN"/>
    <property type="match status" value="1"/>
</dbReference>
<evidence type="ECO:0000256" key="1">
    <source>
        <dbReference type="ARBA" id="ARBA00004419"/>
    </source>
</evidence>
<evidence type="ECO:0000256" key="5">
    <source>
        <dbReference type="ARBA" id="ARBA00022723"/>
    </source>
</evidence>
<dbReference type="Pfam" id="PF16516">
    <property type="entry name" value="CC2-LZ"/>
    <property type="match status" value="1"/>
</dbReference>
<feature type="compositionally biased region" description="Basic and acidic residues" evidence="15">
    <location>
        <begin position="13"/>
        <end position="22"/>
    </location>
</feature>
<evidence type="ECO:0000256" key="14">
    <source>
        <dbReference type="SAM" id="Coils"/>
    </source>
</evidence>
<name>A0A6P9C636_PANGU</name>
<dbReference type="GO" id="GO:0055037">
    <property type="term" value="C:recycling endosome"/>
    <property type="evidence" value="ECO:0007669"/>
    <property type="project" value="UniProtKB-SubCell"/>
</dbReference>
<dbReference type="GO" id="GO:0070530">
    <property type="term" value="F:K63-linked polyubiquitin modification-dependent protein binding"/>
    <property type="evidence" value="ECO:0007669"/>
    <property type="project" value="InterPro"/>
</dbReference>
<dbReference type="GO" id="GO:0034067">
    <property type="term" value="P:protein localization to Golgi apparatus"/>
    <property type="evidence" value="ECO:0007669"/>
    <property type="project" value="TreeGrafter"/>
</dbReference>
<keyword evidence="8 13" id="KW-0862">Zinc</keyword>
<evidence type="ECO:0000256" key="11">
    <source>
        <dbReference type="ARBA" id="ARBA00023329"/>
    </source>
</evidence>
<dbReference type="Gene3D" id="1.20.5.990">
    <property type="entry name" value="Nemo cc2-lz domain - 1d5 darpin complex"/>
    <property type="match status" value="1"/>
</dbReference>
<proteinExistence type="predicted"/>
<evidence type="ECO:0000313" key="17">
    <source>
        <dbReference type="Proteomes" id="UP001652622"/>
    </source>
</evidence>
<comment type="subcellular location">
    <subcellularLocation>
        <location evidence="13">Cytoplasm</location>
        <location evidence="13">Perinuclear region</location>
    </subcellularLocation>
    <subcellularLocation>
        <location evidence="13">Golgi apparatus</location>
    </subcellularLocation>
    <subcellularLocation>
        <location evidence="2 13">Golgi apparatus</location>
        <location evidence="2 13">trans-Golgi network</location>
    </subcellularLocation>
    <subcellularLocation>
        <location evidence="1 13">Cytoplasmic vesicle</location>
        <location evidence="1 13">Autophagosome</location>
    </subcellularLocation>
    <subcellularLocation>
        <location evidence="13">Cytoplasmic vesicle</location>
    </subcellularLocation>
    <subcellularLocation>
        <location evidence="13">Recycling endosome</location>
    </subcellularLocation>
</comment>
<reference evidence="18" key="1">
    <citation type="submission" date="2025-08" db="UniProtKB">
        <authorList>
            <consortium name="RefSeq"/>
        </authorList>
    </citation>
    <scope>IDENTIFICATION</scope>
    <source>
        <tissue evidence="18">Blood</tissue>
    </source>
</reference>
<evidence type="ECO:0000313" key="18">
    <source>
        <dbReference type="RefSeq" id="XP_034277989.2"/>
    </source>
</evidence>
<keyword evidence="17" id="KW-1185">Reference proteome</keyword>
<evidence type="ECO:0000256" key="2">
    <source>
        <dbReference type="ARBA" id="ARBA00004601"/>
    </source>
</evidence>
<evidence type="ECO:0000256" key="4">
    <source>
        <dbReference type="ARBA" id="ARBA00022490"/>
    </source>
</evidence>
<comment type="function">
    <text evidence="13">May act by regulating membrane trafficking and cellular morphogenesis.</text>
</comment>
<dbReference type="GO" id="GO:0048471">
    <property type="term" value="C:perinuclear region of cytoplasm"/>
    <property type="evidence" value="ECO:0007669"/>
    <property type="project" value="UniProtKB-SubCell"/>
</dbReference>
<dbReference type="GO" id="GO:0005776">
    <property type="term" value="C:autophagosome"/>
    <property type="evidence" value="ECO:0007669"/>
    <property type="project" value="UniProtKB-SubCell"/>
</dbReference>
<feature type="region of interest" description="Disordered" evidence="15">
    <location>
        <begin position="1"/>
        <end position="32"/>
    </location>
</feature>
<keyword evidence="6 13" id="KW-0967">Endosome</keyword>
<evidence type="ECO:0000256" key="7">
    <source>
        <dbReference type="ARBA" id="ARBA00022771"/>
    </source>
</evidence>
<dbReference type="Gene3D" id="1.20.5.390">
    <property type="entry name" value="L1 transposable element, trimerization domain"/>
    <property type="match status" value="2"/>
</dbReference>
<dbReference type="Proteomes" id="UP001652622">
    <property type="component" value="Unplaced"/>
</dbReference>
<dbReference type="InterPro" id="IPR021063">
    <property type="entry name" value="NEMO_N"/>
</dbReference>
<feature type="coiled-coil region" evidence="14">
    <location>
        <begin position="307"/>
        <end position="451"/>
    </location>
</feature>
<keyword evidence="9 13" id="KW-0333">Golgi apparatus</keyword>
<dbReference type="InterPro" id="IPR032419">
    <property type="entry name" value="CC2-LZ_dom"/>
</dbReference>
<protein>
    <recommendedName>
        <fullName evidence="3 13">Optineurin</fullName>
    </recommendedName>
</protein>
<dbReference type="InterPro" id="IPR034735">
    <property type="entry name" value="NEMO_ZF"/>
</dbReference>
<feature type="region of interest" description="Disordered" evidence="15">
    <location>
        <begin position="507"/>
        <end position="531"/>
    </location>
</feature>
<evidence type="ECO:0000256" key="9">
    <source>
        <dbReference type="ARBA" id="ARBA00023034"/>
    </source>
</evidence>
<evidence type="ECO:0000256" key="12">
    <source>
        <dbReference type="PROSITE-ProRule" id="PRU01142"/>
    </source>
</evidence>
<evidence type="ECO:0000256" key="3">
    <source>
        <dbReference type="ARBA" id="ARBA00018548"/>
    </source>
</evidence>
<organism evidence="17 18">
    <name type="scientific">Pantherophis guttatus</name>
    <name type="common">Corn snake</name>
    <name type="synonym">Elaphe guttata</name>
    <dbReference type="NCBI Taxonomy" id="94885"/>
    <lineage>
        <taxon>Eukaryota</taxon>
        <taxon>Metazoa</taxon>
        <taxon>Chordata</taxon>
        <taxon>Craniata</taxon>
        <taxon>Vertebrata</taxon>
        <taxon>Euteleostomi</taxon>
        <taxon>Lepidosauria</taxon>
        <taxon>Squamata</taxon>
        <taxon>Bifurcata</taxon>
        <taxon>Unidentata</taxon>
        <taxon>Episquamata</taxon>
        <taxon>Toxicofera</taxon>
        <taxon>Serpentes</taxon>
        <taxon>Colubroidea</taxon>
        <taxon>Colubridae</taxon>
        <taxon>Colubrinae</taxon>
        <taxon>Pantherophis</taxon>
    </lineage>
</organism>
<dbReference type="AlphaFoldDB" id="A0A6P9C636"/>
<dbReference type="GO" id="GO:0005634">
    <property type="term" value="C:nucleus"/>
    <property type="evidence" value="ECO:0007669"/>
    <property type="project" value="TreeGrafter"/>
</dbReference>
<evidence type="ECO:0000256" key="15">
    <source>
        <dbReference type="SAM" id="MobiDB-lite"/>
    </source>
</evidence>
<evidence type="ECO:0000256" key="10">
    <source>
        <dbReference type="ARBA" id="ARBA00023054"/>
    </source>
</evidence>
<dbReference type="InterPro" id="IPR051301">
    <property type="entry name" value="Optineurin/NFkB_EssMod"/>
</dbReference>
<dbReference type="GO" id="GO:0090161">
    <property type="term" value="P:Golgi ribbon formation"/>
    <property type="evidence" value="ECO:0007669"/>
    <property type="project" value="TreeGrafter"/>
</dbReference>
<feature type="compositionally biased region" description="Basic and acidic residues" evidence="15">
    <location>
        <begin position="271"/>
        <end position="280"/>
    </location>
</feature>
<feature type="coiled-coil region" evidence="14">
    <location>
        <begin position="37"/>
        <end position="163"/>
    </location>
</feature>
<feature type="domain" description="CCHC NOA-type" evidence="16">
    <location>
        <begin position="527"/>
        <end position="557"/>
    </location>
</feature>
<dbReference type="PROSITE" id="PS51801">
    <property type="entry name" value="ZF_CCHC_NOA"/>
    <property type="match status" value="1"/>
</dbReference>
<dbReference type="GO" id="GO:0008270">
    <property type="term" value="F:zinc ion binding"/>
    <property type="evidence" value="ECO:0007669"/>
    <property type="project" value="UniProtKB-KW"/>
</dbReference>
<dbReference type="OrthoDB" id="10051906at2759"/>
<dbReference type="CDD" id="cd09803">
    <property type="entry name" value="UBAN"/>
    <property type="match status" value="1"/>
</dbReference>
<dbReference type="RefSeq" id="XP_034277989.2">
    <property type="nucleotide sequence ID" value="XM_034422098.2"/>
</dbReference>
<feature type="compositionally biased region" description="Polar residues" evidence="15">
    <location>
        <begin position="511"/>
        <end position="520"/>
    </location>
</feature>
<keyword evidence="5 13" id="KW-0479">Metal-binding</keyword>
<dbReference type="Pfam" id="PF11577">
    <property type="entry name" value="NEMO"/>
    <property type="match status" value="1"/>
</dbReference>
<dbReference type="GeneID" id="117668303"/>
<keyword evidence="11 13" id="KW-0968">Cytoplasmic vesicle</keyword>
<accession>A0A6P9C636</accession>
<evidence type="ECO:0000256" key="8">
    <source>
        <dbReference type="ARBA" id="ARBA00022833"/>
    </source>
</evidence>
<dbReference type="GO" id="GO:0005794">
    <property type="term" value="C:Golgi apparatus"/>
    <property type="evidence" value="ECO:0007669"/>
    <property type="project" value="UniProtKB-SubCell"/>
</dbReference>
<keyword evidence="4 13" id="KW-0963">Cytoplasm</keyword>
<sequence>MSKKPLNIPLENGKSEKTEVENGHPNLMPPTLSTSSVEEMVQQMKELITENNELKEAMRQRNQAMKDRFEELSAWKEKLKDEREFYESKFKEARQCLAAKCLENESLHQKLQSLEEKEERSTTESPVLRKEMTQEVEQLKAQVAKLQAEKADLVAIISELQLKLNAAAAEDSFVEIRMHEGEAEGSVKGHQDADVKRINGNAAIRNKSVDEARKYLEKEELTVSQLLHSLRTETQKREALENKMQELKDKCQQLLSLKKKTNDKGTQTEPETNKKEERSESVGSEVEVLNLQVSALFRELQETHAKLKEAEVIQKKLHEKCQILEKEQPASVGDLDEKQQLLYTIKKLELQVESMQSEIKLEQAKTNDEKAKFHSLQDAYGKLAKELNEALQTVEELKGQEGQRANQATLDELIHKLDLAEKALAAKQLQIDKMKQTLVKQEEELETMAILRAQMEVYCSDFHAEREAREKIHEEKEQLATQLAYFLAENQERGDLGRCSLAEMQTRHGSRLSSDQGAEDQNQQQQPRDIPIHSCPKCGIILPDIDTLQIHVMDCII</sequence>
<feature type="region of interest" description="Disordered" evidence="15">
    <location>
        <begin position="258"/>
        <end position="283"/>
    </location>
</feature>
<dbReference type="Pfam" id="PF18414">
    <property type="entry name" value="zf_C2H2_10"/>
    <property type="match status" value="1"/>
</dbReference>
<evidence type="ECO:0000259" key="16">
    <source>
        <dbReference type="PROSITE" id="PS51801"/>
    </source>
</evidence>